<dbReference type="PANTHER" id="PTHR43730:SF1">
    <property type="entry name" value="BETA-MANNOSIDASE"/>
    <property type="match status" value="1"/>
</dbReference>
<dbReference type="GO" id="GO:0004567">
    <property type="term" value="F:beta-mannosidase activity"/>
    <property type="evidence" value="ECO:0007669"/>
    <property type="project" value="TreeGrafter"/>
</dbReference>
<organism evidence="4 5">
    <name type="scientific">Vibrio parahaemolyticus</name>
    <dbReference type="NCBI Taxonomy" id="670"/>
    <lineage>
        <taxon>Bacteria</taxon>
        <taxon>Pseudomonadati</taxon>
        <taxon>Pseudomonadota</taxon>
        <taxon>Gammaproteobacteria</taxon>
        <taxon>Vibrionales</taxon>
        <taxon>Vibrionaceae</taxon>
        <taxon>Vibrio</taxon>
    </lineage>
</organism>
<dbReference type="Gene3D" id="2.60.120.260">
    <property type="entry name" value="Galactose-binding domain-like"/>
    <property type="match status" value="1"/>
</dbReference>
<gene>
    <name evidence="4" type="ORF">HKB16_01280</name>
</gene>
<evidence type="ECO:0000313" key="4">
    <source>
        <dbReference type="EMBL" id="NMU81506.1"/>
    </source>
</evidence>
<dbReference type="AlphaFoldDB" id="A0A7Y0SDQ5"/>
<evidence type="ECO:0000256" key="1">
    <source>
        <dbReference type="ARBA" id="ARBA00022801"/>
    </source>
</evidence>
<evidence type="ECO:0000259" key="3">
    <source>
        <dbReference type="Pfam" id="PF22666"/>
    </source>
</evidence>
<reference evidence="4 5" key="1">
    <citation type="submission" date="2020-04" db="EMBL/GenBank/DDBJ databases">
        <title>Whole-genome sequencing of Vibrio spp. from China reveals different genetic environments of blaCTX-M-14 among diverse lineages.</title>
        <authorList>
            <person name="Zheng Z."/>
            <person name="Ye L."/>
            <person name="Chen S."/>
        </authorList>
    </citation>
    <scope>NUCLEOTIDE SEQUENCE [LARGE SCALE GENOMIC DNA]</scope>
    <source>
        <strain evidence="4 5">Vb0551</strain>
    </source>
</reference>
<keyword evidence="2" id="KW-0326">Glycosidase</keyword>
<dbReference type="PANTHER" id="PTHR43730">
    <property type="entry name" value="BETA-MANNOSIDASE"/>
    <property type="match status" value="1"/>
</dbReference>
<evidence type="ECO:0000256" key="2">
    <source>
        <dbReference type="ARBA" id="ARBA00023295"/>
    </source>
</evidence>
<feature type="non-terminal residue" evidence="4">
    <location>
        <position position="1"/>
    </location>
</feature>
<dbReference type="Pfam" id="PF22666">
    <property type="entry name" value="Glyco_hydro_2_N2"/>
    <property type="match status" value="1"/>
</dbReference>
<dbReference type="SUPFAM" id="SSF49785">
    <property type="entry name" value="Galactose-binding domain-like"/>
    <property type="match status" value="1"/>
</dbReference>
<dbReference type="GO" id="GO:0006516">
    <property type="term" value="P:glycoprotein catabolic process"/>
    <property type="evidence" value="ECO:0007669"/>
    <property type="project" value="TreeGrafter"/>
</dbReference>
<dbReference type="InterPro" id="IPR008979">
    <property type="entry name" value="Galactose-bd-like_sf"/>
</dbReference>
<dbReference type="Proteomes" id="UP000518904">
    <property type="component" value="Unassembled WGS sequence"/>
</dbReference>
<comment type="caution">
    <text evidence="4">The sequence shown here is derived from an EMBL/GenBank/DDBJ whole genome shotgun (WGS) entry which is preliminary data.</text>
</comment>
<sequence>LQAEQIPDPYFADNENKVRWTEECEWHISREFDVDAFTLSAKQIWMTLTRVDTLATFYVNGELALTCSNMFTQQRVDIKPHLKQGTNTIRVE</sequence>
<evidence type="ECO:0000313" key="5">
    <source>
        <dbReference type="Proteomes" id="UP000518904"/>
    </source>
</evidence>
<feature type="domain" description="Beta-mannosidase-like galactose-binding" evidence="3">
    <location>
        <begin position="2"/>
        <end position="92"/>
    </location>
</feature>
<protein>
    <submittedName>
        <fullName evidence="4">Glycoside hydrolase family 2 protein</fullName>
    </submittedName>
</protein>
<accession>A0A7Y0SDQ5</accession>
<feature type="non-terminal residue" evidence="4">
    <location>
        <position position="92"/>
    </location>
</feature>
<dbReference type="InterPro" id="IPR054593">
    <property type="entry name" value="Beta-mannosidase-like_N2"/>
</dbReference>
<proteinExistence type="predicted"/>
<name>A0A7Y0SDQ5_VIBPH</name>
<dbReference type="EMBL" id="JABCLB010000141">
    <property type="protein sequence ID" value="NMU81506.1"/>
    <property type="molecule type" value="Genomic_DNA"/>
</dbReference>
<dbReference type="InterPro" id="IPR050887">
    <property type="entry name" value="Beta-mannosidase_GH2"/>
</dbReference>
<keyword evidence="1 4" id="KW-0378">Hydrolase</keyword>